<proteinExistence type="predicted"/>
<sequence length="415" mass="44929">MLSDWLIGSTVYDQRPFDQNWSNTRYLSQIPSSSSAFLNGDLSPDQTVKEMPVSAPESSRRVLWWAALLLAPLAALLFHLPIPILKPRAMDAGSEIEYEFPGVLRWHKSGRVERFDGTDTVPPSPSGDPASGVASKDVVLDPAANVSARLYLPPTAAALDDPGKKLPVVIFFHGGAFFVHTAASPIYHRYAATLAAAVPAVVVSVDYRLAPEHPIPAAYDDAFAALKAVVSSCRPDGAEPWLAAHGDASRLVLAGDSAGANMAHNTAMRLRKERINDGLGGDKVSGVALLHPYFWGKEPLGGEPADAAARASFERAWEVACAGQLGPDHPYINPTASPEEWRRLGCRRVLVTTAEHCWFVERARAYAEGVKACGWDGEVEVYDTQGEGHVYFLPKYDSENAAKELAVVGDFVRRC</sequence>
<reference evidence="1" key="2">
    <citation type="submission" date="2025-09" db="UniProtKB">
        <authorList>
            <consortium name="EnsemblPlants"/>
        </authorList>
    </citation>
    <scope>IDENTIFICATION</scope>
</reference>
<name>A0ACD5Y4F0_AVESA</name>
<reference evidence="1" key="1">
    <citation type="submission" date="2021-05" db="EMBL/GenBank/DDBJ databases">
        <authorList>
            <person name="Scholz U."/>
            <person name="Mascher M."/>
            <person name="Fiebig A."/>
        </authorList>
    </citation>
    <scope>NUCLEOTIDE SEQUENCE [LARGE SCALE GENOMIC DNA]</scope>
</reference>
<protein>
    <submittedName>
        <fullName evidence="1">Uncharacterized protein</fullName>
    </submittedName>
</protein>
<accession>A0ACD5Y4F0</accession>
<evidence type="ECO:0000313" key="2">
    <source>
        <dbReference type="Proteomes" id="UP001732700"/>
    </source>
</evidence>
<keyword evidence="2" id="KW-1185">Reference proteome</keyword>
<evidence type="ECO:0000313" key="1">
    <source>
        <dbReference type="EnsemblPlants" id="AVESA.00010b.r2.5CG0885280.1.CDS.1"/>
    </source>
</evidence>
<dbReference type="EnsemblPlants" id="AVESA.00010b.r2.5CG0885280.1">
    <property type="protein sequence ID" value="AVESA.00010b.r2.5CG0885280.1.CDS.1"/>
    <property type="gene ID" value="AVESA.00010b.r2.5CG0885280"/>
</dbReference>
<organism evidence="1 2">
    <name type="scientific">Avena sativa</name>
    <name type="common">Oat</name>
    <dbReference type="NCBI Taxonomy" id="4498"/>
    <lineage>
        <taxon>Eukaryota</taxon>
        <taxon>Viridiplantae</taxon>
        <taxon>Streptophyta</taxon>
        <taxon>Embryophyta</taxon>
        <taxon>Tracheophyta</taxon>
        <taxon>Spermatophyta</taxon>
        <taxon>Magnoliopsida</taxon>
        <taxon>Liliopsida</taxon>
        <taxon>Poales</taxon>
        <taxon>Poaceae</taxon>
        <taxon>BOP clade</taxon>
        <taxon>Pooideae</taxon>
        <taxon>Poodae</taxon>
        <taxon>Poeae</taxon>
        <taxon>Poeae Chloroplast Group 1 (Aveneae type)</taxon>
        <taxon>Aveninae</taxon>
        <taxon>Avena</taxon>
    </lineage>
</organism>
<dbReference type="Proteomes" id="UP001732700">
    <property type="component" value="Chromosome 5C"/>
</dbReference>